<dbReference type="Proteomes" id="UP000029481">
    <property type="component" value="Chromosome"/>
</dbReference>
<evidence type="ECO:0000256" key="4">
    <source>
        <dbReference type="ARBA" id="ARBA00022519"/>
    </source>
</evidence>
<dbReference type="SUPFAM" id="SSF161098">
    <property type="entry name" value="MetI-like"/>
    <property type="match status" value="1"/>
</dbReference>
<keyword evidence="6 9" id="KW-1133">Transmembrane helix</keyword>
<evidence type="ECO:0000256" key="3">
    <source>
        <dbReference type="ARBA" id="ARBA00022475"/>
    </source>
</evidence>
<evidence type="ECO:0000313" key="11">
    <source>
        <dbReference type="EMBL" id="AIR03169.1"/>
    </source>
</evidence>
<dbReference type="AlphaFoldDB" id="A0A089PY56"/>
<feature type="transmembrane region" description="Helical" evidence="9">
    <location>
        <begin position="230"/>
        <end position="256"/>
    </location>
</feature>
<dbReference type="PANTHER" id="PTHR43163:SF6">
    <property type="entry name" value="DIPEPTIDE TRANSPORT SYSTEM PERMEASE PROTEIN DPPB-RELATED"/>
    <property type="match status" value="1"/>
</dbReference>
<name>A0A089PY56_9ENTR</name>
<evidence type="ECO:0000256" key="7">
    <source>
        <dbReference type="ARBA" id="ARBA00023136"/>
    </source>
</evidence>
<evidence type="ECO:0000256" key="9">
    <source>
        <dbReference type="RuleBase" id="RU363032"/>
    </source>
</evidence>
<dbReference type="OrthoDB" id="9805855at2"/>
<dbReference type="GO" id="GO:0005886">
    <property type="term" value="C:plasma membrane"/>
    <property type="evidence" value="ECO:0007669"/>
    <property type="project" value="UniProtKB-SubCell"/>
</dbReference>
<keyword evidence="2 9" id="KW-0813">Transport</keyword>
<keyword evidence="3" id="KW-1003">Cell membrane</keyword>
<feature type="transmembrane region" description="Helical" evidence="9">
    <location>
        <begin position="276"/>
        <end position="302"/>
    </location>
</feature>
<sequence>MTRYLAGRTAQALLVLWAAYSVSFILLQLLPGDAILIKFQNPDLGLSAEQIQEMRVIYGESTPLWQQYLTTLGHMLRGDFGYSIEAGVSVSQLITANLPSTLRLAGLGFAAAIILAVGISAASTLAPLRWLRTLFANLPALFIAVPTFWLGIALIQLFSFHWRLIPVINPGFWQGLILPVATLAVPISAPLAQLLMRNIDQVLTQPYVAVARAKGGSRAGVLWRHVARNALLPVLTVAGLLLGELIAGALITETVFGLNGLGQLTQRAVNNQDVAVLQAVVMISALSFVVINLLVDVIYPLLDPRLKSIRGVTA</sequence>
<feature type="transmembrane region" description="Helical" evidence="9">
    <location>
        <begin position="12"/>
        <end position="30"/>
    </location>
</feature>
<proteinExistence type="inferred from homology"/>
<protein>
    <submittedName>
        <fullName evidence="11">Peptide ABC transporter permease</fullName>
    </submittedName>
</protein>
<gene>
    <name evidence="11" type="ORF">JT31_00540</name>
</gene>
<evidence type="ECO:0000256" key="8">
    <source>
        <dbReference type="ARBA" id="ARBA00024202"/>
    </source>
</evidence>
<comment type="similarity">
    <text evidence="8">Belongs to the binding-protein-dependent transport system permease family. OppBC subfamily.</text>
</comment>
<comment type="subcellular location">
    <subcellularLocation>
        <location evidence="1">Cell inner membrane</location>
        <topology evidence="1">Multi-pass membrane protein</topology>
    </subcellularLocation>
    <subcellularLocation>
        <location evidence="9">Cell membrane</location>
        <topology evidence="9">Multi-pass membrane protein</topology>
    </subcellularLocation>
</comment>
<feature type="domain" description="ABC transmembrane type-1" evidence="10">
    <location>
        <begin position="98"/>
        <end position="299"/>
    </location>
</feature>
<feature type="transmembrane region" description="Helical" evidence="9">
    <location>
        <begin position="107"/>
        <end position="128"/>
    </location>
</feature>
<organism evidence="11 12">
    <name type="scientific">Cedecea neteri</name>
    <dbReference type="NCBI Taxonomy" id="158822"/>
    <lineage>
        <taxon>Bacteria</taxon>
        <taxon>Pseudomonadati</taxon>
        <taxon>Pseudomonadota</taxon>
        <taxon>Gammaproteobacteria</taxon>
        <taxon>Enterobacterales</taxon>
        <taxon>Enterobacteriaceae</taxon>
        <taxon>Cedecea</taxon>
    </lineage>
</organism>
<evidence type="ECO:0000256" key="1">
    <source>
        <dbReference type="ARBA" id="ARBA00004429"/>
    </source>
</evidence>
<dbReference type="GO" id="GO:0055085">
    <property type="term" value="P:transmembrane transport"/>
    <property type="evidence" value="ECO:0007669"/>
    <property type="project" value="InterPro"/>
</dbReference>
<dbReference type="PROSITE" id="PS50928">
    <property type="entry name" value="ABC_TM1"/>
    <property type="match status" value="1"/>
</dbReference>
<dbReference type="RefSeq" id="WP_038472127.1">
    <property type="nucleotide sequence ID" value="NZ_CP009451.1"/>
</dbReference>
<dbReference type="KEGG" id="cnt:JT31_00540"/>
<keyword evidence="4" id="KW-0997">Cell inner membrane</keyword>
<dbReference type="Pfam" id="PF00528">
    <property type="entry name" value="BPD_transp_1"/>
    <property type="match status" value="1"/>
</dbReference>
<dbReference type="CDD" id="cd06261">
    <property type="entry name" value="TM_PBP2"/>
    <property type="match status" value="1"/>
</dbReference>
<dbReference type="InterPro" id="IPR035906">
    <property type="entry name" value="MetI-like_sf"/>
</dbReference>
<accession>A0A089PY56</accession>
<feature type="transmembrane region" description="Helical" evidence="9">
    <location>
        <begin position="140"/>
        <end position="160"/>
    </location>
</feature>
<dbReference type="PANTHER" id="PTHR43163">
    <property type="entry name" value="DIPEPTIDE TRANSPORT SYSTEM PERMEASE PROTEIN DPPB-RELATED"/>
    <property type="match status" value="1"/>
</dbReference>
<evidence type="ECO:0000256" key="5">
    <source>
        <dbReference type="ARBA" id="ARBA00022692"/>
    </source>
</evidence>
<reference evidence="11 12" key="1">
    <citation type="submission" date="2014-09" db="EMBL/GenBank/DDBJ databases">
        <title>Cedecea neteri SSMD04 Genome Sequencing.</title>
        <authorList>
            <person name="Tan J.-Y."/>
        </authorList>
    </citation>
    <scope>NUCLEOTIDE SEQUENCE [LARGE SCALE GENOMIC DNA]</scope>
    <source>
        <strain evidence="11 12">SSMD04</strain>
    </source>
</reference>
<keyword evidence="12" id="KW-1185">Reference proteome</keyword>
<keyword evidence="5 9" id="KW-0812">Transmembrane</keyword>
<evidence type="ECO:0000313" key="12">
    <source>
        <dbReference type="Proteomes" id="UP000029481"/>
    </source>
</evidence>
<keyword evidence="7 9" id="KW-0472">Membrane</keyword>
<feature type="transmembrane region" description="Helical" evidence="9">
    <location>
        <begin position="172"/>
        <end position="192"/>
    </location>
</feature>
<dbReference type="Gene3D" id="1.10.3720.10">
    <property type="entry name" value="MetI-like"/>
    <property type="match status" value="1"/>
</dbReference>
<evidence type="ECO:0000259" key="10">
    <source>
        <dbReference type="PROSITE" id="PS50928"/>
    </source>
</evidence>
<evidence type="ECO:0000256" key="6">
    <source>
        <dbReference type="ARBA" id="ARBA00022989"/>
    </source>
</evidence>
<evidence type="ECO:0000256" key="2">
    <source>
        <dbReference type="ARBA" id="ARBA00022448"/>
    </source>
</evidence>
<dbReference type="EMBL" id="CP009451">
    <property type="protein sequence ID" value="AIR03169.1"/>
    <property type="molecule type" value="Genomic_DNA"/>
</dbReference>
<dbReference type="InterPro" id="IPR000515">
    <property type="entry name" value="MetI-like"/>
</dbReference>